<dbReference type="Proteomes" id="UP000694906">
    <property type="component" value="Unplaced"/>
</dbReference>
<feature type="coiled-coil region" evidence="1">
    <location>
        <begin position="143"/>
        <end position="170"/>
    </location>
</feature>
<feature type="region of interest" description="Disordered" evidence="2">
    <location>
        <begin position="1"/>
        <end position="28"/>
    </location>
</feature>
<keyword evidence="1" id="KW-0175">Coiled coil</keyword>
<dbReference type="GeneID" id="101718980"/>
<organism evidence="3 4">
    <name type="scientific">Heterocephalus glaber</name>
    <name type="common">Naked mole rat</name>
    <dbReference type="NCBI Taxonomy" id="10181"/>
    <lineage>
        <taxon>Eukaryota</taxon>
        <taxon>Metazoa</taxon>
        <taxon>Chordata</taxon>
        <taxon>Craniata</taxon>
        <taxon>Vertebrata</taxon>
        <taxon>Euteleostomi</taxon>
        <taxon>Mammalia</taxon>
        <taxon>Eutheria</taxon>
        <taxon>Euarchontoglires</taxon>
        <taxon>Glires</taxon>
        <taxon>Rodentia</taxon>
        <taxon>Hystricomorpha</taxon>
        <taxon>Bathyergidae</taxon>
        <taxon>Heterocephalus</taxon>
    </lineage>
</organism>
<proteinExistence type="predicted"/>
<name>A0AAX6SRN9_HETGA</name>
<reference evidence="4" key="1">
    <citation type="submission" date="2025-08" db="UniProtKB">
        <authorList>
            <consortium name="RefSeq"/>
        </authorList>
    </citation>
    <scope>IDENTIFICATION</scope>
</reference>
<feature type="region of interest" description="Disordered" evidence="2">
    <location>
        <begin position="199"/>
        <end position="224"/>
    </location>
</feature>
<sequence>MAGEPRPGPGQPGQKRQQDTAGFRGSSNYHLNYELHGGDAPCRGYGHQRISPLINQVPGKLQRTFMGLGVRRSCSPYKASRSRYLHPEQAKREFGHSCSAGERLGGSSAVTAGLGALGAMLLALVASAGTNPGPSPAVRTEELRSIRGKLSEIKAQVDRLLESLEHMDQRRAQAAGQAPKGQRTVTRTGSLVVRAAHAKLLRPNRSPGASGKDSHRAGGAEPSI</sequence>
<accession>A0AAX6SRN9</accession>
<keyword evidence="3" id="KW-1185">Reference proteome</keyword>
<evidence type="ECO:0000256" key="2">
    <source>
        <dbReference type="SAM" id="MobiDB-lite"/>
    </source>
</evidence>
<dbReference type="RefSeq" id="XP_021112366.1">
    <property type="nucleotide sequence ID" value="XM_021256707.1"/>
</dbReference>
<feature type="compositionally biased region" description="Pro residues" evidence="2">
    <location>
        <begin position="1"/>
        <end position="10"/>
    </location>
</feature>
<gene>
    <name evidence="4" type="primary">LOC101718980</name>
</gene>
<protein>
    <submittedName>
        <fullName evidence="4">Uncharacterized protein LOC101718980</fullName>
    </submittedName>
</protein>
<dbReference type="AlphaFoldDB" id="A0AAX6SRN9"/>
<evidence type="ECO:0000313" key="3">
    <source>
        <dbReference type="Proteomes" id="UP000694906"/>
    </source>
</evidence>
<evidence type="ECO:0000313" key="4">
    <source>
        <dbReference type="RefSeq" id="XP_021112366.1"/>
    </source>
</evidence>
<evidence type="ECO:0000256" key="1">
    <source>
        <dbReference type="SAM" id="Coils"/>
    </source>
</evidence>